<dbReference type="EMBL" id="QPFP01000001">
    <property type="protein sequence ID" value="TEB39850.1"/>
    <property type="molecule type" value="Genomic_DNA"/>
</dbReference>
<evidence type="ECO:0000313" key="2">
    <source>
        <dbReference type="Proteomes" id="UP000298030"/>
    </source>
</evidence>
<comment type="caution">
    <text evidence="1">The sequence shown here is derived from an EMBL/GenBank/DDBJ whole genome shotgun (WGS) entry which is preliminary data.</text>
</comment>
<gene>
    <name evidence="1" type="ORF">FA13DRAFT_1724065</name>
</gene>
<dbReference type="AlphaFoldDB" id="A0A4Y7U0A2"/>
<evidence type="ECO:0000313" key="1">
    <source>
        <dbReference type="EMBL" id="TEB39850.1"/>
    </source>
</evidence>
<protein>
    <submittedName>
        <fullName evidence="1">Uncharacterized protein</fullName>
    </submittedName>
</protein>
<reference evidence="1 2" key="1">
    <citation type="journal article" date="2019" name="Nat. Ecol. Evol.">
        <title>Megaphylogeny resolves global patterns of mushroom evolution.</title>
        <authorList>
            <person name="Varga T."/>
            <person name="Krizsan K."/>
            <person name="Foldi C."/>
            <person name="Dima B."/>
            <person name="Sanchez-Garcia M."/>
            <person name="Sanchez-Ramirez S."/>
            <person name="Szollosi G.J."/>
            <person name="Szarkandi J.G."/>
            <person name="Papp V."/>
            <person name="Albert L."/>
            <person name="Andreopoulos W."/>
            <person name="Angelini C."/>
            <person name="Antonin V."/>
            <person name="Barry K.W."/>
            <person name="Bougher N.L."/>
            <person name="Buchanan P."/>
            <person name="Buyck B."/>
            <person name="Bense V."/>
            <person name="Catcheside P."/>
            <person name="Chovatia M."/>
            <person name="Cooper J."/>
            <person name="Damon W."/>
            <person name="Desjardin D."/>
            <person name="Finy P."/>
            <person name="Geml J."/>
            <person name="Haridas S."/>
            <person name="Hughes K."/>
            <person name="Justo A."/>
            <person name="Karasinski D."/>
            <person name="Kautmanova I."/>
            <person name="Kiss B."/>
            <person name="Kocsube S."/>
            <person name="Kotiranta H."/>
            <person name="LaButti K.M."/>
            <person name="Lechner B.E."/>
            <person name="Liimatainen K."/>
            <person name="Lipzen A."/>
            <person name="Lukacs Z."/>
            <person name="Mihaltcheva S."/>
            <person name="Morgado L.N."/>
            <person name="Niskanen T."/>
            <person name="Noordeloos M.E."/>
            <person name="Ohm R.A."/>
            <person name="Ortiz-Santana B."/>
            <person name="Ovrebo C."/>
            <person name="Racz N."/>
            <person name="Riley R."/>
            <person name="Savchenko A."/>
            <person name="Shiryaev A."/>
            <person name="Soop K."/>
            <person name="Spirin V."/>
            <person name="Szebenyi C."/>
            <person name="Tomsovsky M."/>
            <person name="Tulloss R.E."/>
            <person name="Uehling J."/>
            <person name="Grigoriev I.V."/>
            <person name="Vagvolgyi C."/>
            <person name="Papp T."/>
            <person name="Martin F.M."/>
            <person name="Miettinen O."/>
            <person name="Hibbett D.S."/>
            <person name="Nagy L.G."/>
        </authorList>
    </citation>
    <scope>NUCLEOTIDE SEQUENCE [LARGE SCALE GENOMIC DNA]</scope>
    <source>
        <strain evidence="1 2">FP101781</strain>
    </source>
</reference>
<sequence length="79" mass="8732">MTVFEHPSTLLQSGNYPRFQVLEDQRPLHSTPASCLRYPSHTGYPTVDTPSTIASVGVRSIHHGHSICDSNPSPDLLFE</sequence>
<dbReference type="Proteomes" id="UP000298030">
    <property type="component" value="Unassembled WGS sequence"/>
</dbReference>
<keyword evidence="2" id="KW-1185">Reference proteome</keyword>
<accession>A0A4Y7U0A2</accession>
<organism evidence="1 2">
    <name type="scientific">Coprinellus micaceus</name>
    <name type="common">Glistening ink-cap mushroom</name>
    <name type="synonym">Coprinus micaceus</name>
    <dbReference type="NCBI Taxonomy" id="71717"/>
    <lineage>
        <taxon>Eukaryota</taxon>
        <taxon>Fungi</taxon>
        <taxon>Dikarya</taxon>
        <taxon>Basidiomycota</taxon>
        <taxon>Agaricomycotina</taxon>
        <taxon>Agaricomycetes</taxon>
        <taxon>Agaricomycetidae</taxon>
        <taxon>Agaricales</taxon>
        <taxon>Agaricineae</taxon>
        <taxon>Psathyrellaceae</taxon>
        <taxon>Coprinellus</taxon>
    </lineage>
</organism>
<name>A0A4Y7U0A2_COPMI</name>
<proteinExistence type="predicted"/>